<evidence type="ECO:0008006" key="3">
    <source>
        <dbReference type="Google" id="ProtNLM"/>
    </source>
</evidence>
<gene>
    <name evidence="1" type="ORF">R1sor_020788</name>
</gene>
<dbReference type="InterPro" id="IPR036691">
    <property type="entry name" value="Endo/exonu/phosph_ase_sf"/>
</dbReference>
<dbReference type="SUPFAM" id="SSF56219">
    <property type="entry name" value="DNase I-like"/>
    <property type="match status" value="1"/>
</dbReference>
<comment type="caution">
    <text evidence="1">The sequence shown here is derived from an EMBL/GenBank/DDBJ whole genome shotgun (WGS) entry which is preliminary data.</text>
</comment>
<proteinExistence type="predicted"/>
<protein>
    <recommendedName>
        <fullName evidence="3">Endonuclease/exonuclease/phosphatase domain-containing protein</fullName>
    </recommendedName>
</protein>
<evidence type="ECO:0000313" key="1">
    <source>
        <dbReference type="EMBL" id="KAL3677832.1"/>
    </source>
</evidence>
<dbReference type="Gene3D" id="3.60.10.10">
    <property type="entry name" value="Endonuclease/exonuclease/phosphatase"/>
    <property type="match status" value="1"/>
</dbReference>
<dbReference type="PANTHER" id="PTHR31635:SF196">
    <property type="entry name" value="REVERSE TRANSCRIPTASE DOMAIN-CONTAINING PROTEIN-RELATED"/>
    <property type="match status" value="1"/>
</dbReference>
<organism evidence="1 2">
    <name type="scientific">Riccia sorocarpa</name>
    <dbReference type="NCBI Taxonomy" id="122646"/>
    <lineage>
        <taxon>Eukaryota</taxon>
        <taxon>Viridiplantae</taxon>
        <taxon>Streptophyta</taxon>
        <taxon>Embryophyta</taxon>
        <taxon>Marchantiophyta</taxon>
        <taxon>Marchantiopsida</taxon>
        <taxon>Marchantiidae</taxon>
        <taxon>Marchantiales</taxon>
        <taxon>Ricciaceae</taxon>
        <taxon>Riccia</taxon>
    </lineage>
</organism>
<evidence type="ECO:0000313" key="2">
    <source>
        <dbReference type="Proteomes" id="UP001633002"/>
    </source>
</evidence>
<keyword evidence="2" id="KW-1185">Reference proteome</keyword>
<accession>A0ABD3GGY5</accession>
<sequence length="447" mass="51199">MKVGEVNLLSNLEFLMPDSHFIVDYIESGKGGAVVICPKHLRIVEMGVSGFGNATWVKLETSIGIVEVISLHAPNRPNQRKRNWSWVRNLVKEGRWFFGGDFNMVEYDEDSSGPTPRLEGSEFAKWHVVAREADLVDTSSIMQHHGKQGLADHIPVSLTVKLKERAEDGAKKASYFKMDHKLLENLQSLKGATGCTIVNWRTFKNRWRRTGRYVVARADIAQNQQSLQDALNKLRKRENKEADIWKTRSRTKCAREGDAPTKYYFALTRARFRRESIARLEAEDGRTVETQQDIVEVGHFYKSLYTNELETKEITVARAESLALIDRKVTQEENLEMEVEPDIKEVELTIEGMQREKAPGLDGVTVEVVINLWEEIKEDCMAMMRFVWSRKGITEMDFKGVIKLLPKNEETHKLKNWRPITLNAVYVQTSSEDSGKSYAETDTETGR</sequence>
<dbReference type="AlphaFoldDB" id="A0ABD3GGY5"/>
<dbReference type="Proteomes" id="UP001633002">
    <property type="component" value="Unassembled WGS sequence"/>
</dbReference>
<reference evidence="1 2" key="1">
    <citation type="submission" date="2024-09" db="EMBL/GenBank/DDBJ databases">
        <title>Chromosome-scale assembly of Riccia sorocarpa.</title>
        <authorList>
            <person name="Paukszto L."/>
        </authorList>
    </citation>
    <scope>NUCLEOTIDE SEQUENCE [LARGE SCALE GENOMIC DNA]</scope>
    <source>
        <strain evidence="1">LP-2024</strain>
        <tissue evidence="1">Aerial parts of the thallus</tissue>
    </source>
</reference>
<name>A0ABD3GGY5_9MARC</name>
<dbReference type="EMBL" id="JBJQOH010000007">
    <property type="protein sequence ID" value="KAL3677832.1"/>
    <property type="molecule type" value="Genomic_DNA"/>
</dbReference>
<dbReference type="PANTHER" id="PTHR31635">
    <property type="entry name" value="REVERSE TRANSCRIPTASE DOMAIN-CONTAINING PROTEIN-RELATED"/>
    <property type="match status" value="1"/>
</dbReference>